<dbReference type="Pfam" id="PF00535">
    <property type="entry name" value="Glycos_transf_2"/>
    <property type="match status" value="1"/>
</dbReference>
<dbReference type="GO" id="GO:0016757">
    <property type="term" value="F:glycosyltransferase activity"/>
    <property type="evidence" value="ECO:0007669"/>
    <property type="project" value="UniProtKB-KW"/>
</dbReference>
<dbReference type="EMBL" id="CP031310">
    <property type="protein sequence ID" value="QCC51728.1"/>
    <property type="molecule type" value="Genomic_DNA"/>
</dbReference>
<evidence type="ECO:0000259" key="5">
    <source>
        <dbReference type="Pfam" id="PF00535"/>
    </source>
</evidence>
<evidence type="ECO:0000313" key="7">
    <source>
        <dbReference type="Proteomes" id="UP000296706"/>
    </source>
</evidence>
<dbReference type="PANTHER" id="PTHR43179:SF12">
    <property type="entry name" value="GALACTOFURANOSYLTRANSFERASE GLFT2"/>
    <property type="match status" value="1"/>
</dbReference>
<name>A0A4D6HEY6_9EURY</name>
<evidence type="ECO:0000256" key="2">
    <source>
        <dbReference type="ARBA" id="ARBA00022676"/>
    </source>
</evidence>
<dbReference type="Proteomes" id="UP000296706">
    <property type="component" value="Chromosome"/>
</dbReference>
<keyword evidence="2" id="KW-0328">Glycosyltransferase</keyword>
<comment type="similarity">
    <text evidence="1">Belongs to the glycosyltransferase 2 family.</text>
</comment>
<dbReference type="Gene3D" id="3.90.550.10">
    <property type="entry name" value="Spore Coat Polysaccharide Biosynthesis Protein SpsA, Chain A"/>
    <property type="match status" value="1"/>
</dbReference>
<evidence type="ECO:0000256" key="4">
    <source>
        <dbReference type="SAM" id="Phobius"/>
    </source>
</evidence>
<gene>
    <name evidence="6" type="ORF">DV733_10990</name>
</gene>
<keyword evidence="4" id="KW-1133">Transmembrane helix</keyword>
<reference evidence="6 7" key="1">
    <citation type="journal article" date="2019" name="Nat. Commun.">
        <title>A new type of DNA phosphorothioation-based antiviral system in archaea.</title>
        <authorList>
            <person name="Xiong L."/>
            <person name="Liu S."/>
            <person name="Chen S."/>
            <person name="Xiao Y."/>
            <person name="Zhu B."/>
            <person name="Gao Y."/>
            <person name="Zhang Y."/>
            <person name="Chen B."/>
            <person name="Luo J."/>
            <person name="Deng Z."/>
            <person name="Chen X."/>
            <person name="Wang L."/>
            <person name="Chen S."/>
        </authorList>
    </citation>
    <scope>NUCLEOTIDE SEQUENCE [LARGE SCALE GENOMIC DNA]</scope>
    <source>
        <strain evidence="6 7">CBA1105</strain>
    </source>
</reference>
<feature type="transmembrane region" description="Helical" evidence="4">
    <location>
        <begin position="266"/>
        <end position="287"/>
    </location>
</feature>
<dbReference type="InterPro" id="IPR001173">
    <property type="entry name" value="Glyco_trans_2-like"/>
</dbReference>
<keyword evidence="7" id="KW-1185">Reference proteome</keyword>
<sequence>MDSTPRVACVVLNWNSYDDTANCLDSLLDVSYDNLDLILVDNGSTDGSGERLAESFPEVTTILNETNLGFGAGMNIGIERALDRGADYVVITNNDIVVENRELFSRLAGVMERSEEIGMLTPTVMEWPDTETVWFEQGYVDERSGNASHMQSHHSLPNLRFDPEIGDTSPFAEDGLLPNDYVPLCFAVIRAEVFDEIGLLPEDYFMYYEDIEFATKMRNHGYRIATDTESEVYHRVSGSSGGDQSPLAEYYTVRNRLLLVRRGSTYGLPAYLIYAWWVWVKFAYYVITRRWASLKALSLGAYDGLRGQSGQGRYP</sequence>
<evidence type="ECO:0000256" key="1">
    <source>
        <dbReference type="ARBA" id="ARBA00006739"/>
    </source>
</evidence>
<proteinExistence type="inferred from homology"/>
<dbReference type="CDD" id="cd04186">
    <property type="entry name" value="GT_2_like_c"/>
    <property type="match status" value="1"/>
</dbReference>
<dbReference type="GeneID" id="39848394"/>
<dbReference type="PANTHER" id="PTHR43179">
    <property type="entry name" value="RHAMNOSYLTRANSFERASE WBBL"/>
    <property type="match status" value="1"/>
</dbReference>
<accession>A0A4D6HEY6</accession>
<feature type="domain" description="Glycosyltransferase 2-like" evidence="5">
    <location>
        <begin position="10"/>
        <end position="116"/>
    </location>
</feature>
<dbReference type="SUPFAM" id="SSF53448">
    <property type="entry name" value="Nucleotide-diphospho-sugar transferases"/>
    <property type="match status" value="1"/>
</dbReference>
<protein>
    <submittedName>
        <fullName evidence="6">Glycosyltransferase family 2 protein</fullName>
    </submittedName>
</protein>
<keyword evidence="3 6" id="KW-0808">Transferase</keyword>
<dbReference type="AlphaFoldDB" id="A0A4D6HEY6"/>
<evidence type="ECO:0000313" key="6">
    <source>
        <dbReference type="EMBL" id="QCC51728.1"/>
    </source>
</evidence>
<dbReference type="KEGG" id="hsn:DV733_10990"/>
<dbReference type="InterPro" id="IPR029044">
    <property type="entry name" value="Nucleotide-diphossugar_trans"/>
</dbReference>
<keyword evidence="4" id="KW-0472">Membrane</keyword>
<dbReference type="STRING" id="1457250.GCA_000755225_00695"/>
<organism evidence="6 7">
    <name type="scientific">Halapricum salinum</name>
    <dbReference type="NCBI Taxonomy" id="1457250"/>
    <lineage>
        <taxon>Archaea</taxon>
        <taxon>Methanobacteriati</taxon>
        <taxon>Methanobacteriota</taxon>
        <taxon>Stenosarchaea group</taxon>
        <taxon>Halobacteria</taxon>
        <taxon>Halobacteriales</taxon>
        <taxon>Haloarculaceae</taxon>
        <taxon>Halapricum</taxon>
    </lineage>
</organism>
<dbReference type="RefSeq" id="WP_049994658.1">
    <property type="nucleotide sequence ID" value="NZ_CP031310.1"/>
</dbReference>
<dbReference type="OrthoDB" id="46222at2157"/>
<keyword evidence="4" id="KW-0812">Transmembrane</keyword>
<evidence type="ECO:0000256" key="3">
    <source>
        <dbReference type="ARBA" id="ARBA00022679"/>
    </source>
</evidence>